<proteinExistence type="predicted"/>
<protein>
    <submittedName>
        <fullName evidence="3">Uncharacterized protein</fullName>
    </submittedName>
</protein>
<keyword evidence="2" id="KW-0732">Signal</keyword>
<dbReference type="STRING" id="930990.A0A067MD57"/>
<evidence type="ECO:0000256" key="2">
    <source>
        <dbReference type="SAM" id="SignalP"/>
    </source>
</evidence>
<reference evidence="4" key="1">
    <citation type="journal article" date="2014" name="Proc. Natl. Acad. Sci. U.S.A.">
        <title>Extensive sampling of basidiomycete genomes demonstrates inadequacy of the white-rot/brown-rot paradigm for wood decay fungi.</title>
        <authorList>
            <person name="Riley R."/>
            <person name="Salamov A.A."/>
            <person name="Brown D.W."/>
            <person name="Nagy L.G."/>
            <person name="Floudas D."/>
            <person name="Held B.W."/>
            <person name="Levasseur A."/>
            <person name="Lombard V."/>
            <person name="Morin E."/>
            <person name="Otillar R."/>
            <person name="Lindquist E.A."/>
            <person name="Sun H."/>
            <person name="LaButti K.M."/>
            <person name="Schmutz J."/>
            <person name="Jabbour D."/>
            <person name="Luo H."/>
            <person name="Baker S.E."/>
            <person name="Pisabarro A.G."/>
            <person name="Walton J.D."/>
            <person name="Blanchette R.A."/>
            <person name="Henrissat B."/>
            <person name="Martin F."/>
            <person name="Cullen D."/>
            <person name="Hibbett D.S."/>
            <person name="Grigoriev I.V."/>
        </authorList>
    </citation>
    <scope>NUCLEOTIDE SEQUENCE [LARGE SCALE GENOMIC DNA]</scope>
    <source>
        <strain evidence="4">FD-172 SS1</strain>
    </source>
</reference>
<organism evidence="3 4">
    <name type="scientific">Botryobasidium botryosum (strain FD-172 SS1)</name>
    <dbReference type="NCBI Taxonomy" id="930990"/>
    <lineage>
        <taxon>Eukaryota</taxon>
        <taxon>Fungi</taxon>
        <taxon>Dikarya</taxon>
        <taxon>Basidiomycota</taxon>
        <taxon>Agaricomycotina</taxon>
        <taxon>Agaricomycetes</taxon>
        <taxon>Cantharellales</taxon>
        <taxon>Botryobasidiaceae</taxon>
        <taxon>Botryobasidium</taxon>
    </lineage>
</organism>
<name>A0A067MD57_BOTB1</name>
<dbReference type="AlphaFoldDB" id="A0A067MD57"/>
<evidence type="ECO:0000313" key="3">
    <source>
        <dbReference type="EMBL" id="KDQ09521.1"/>
    </source>
</evidence>
<dbReference type="Proteomes" id="UP000027195">
    <property type="component" value="Unassembled WGS sequence"/>
</dbReference>
<gene>
    <name evidence="3" type="ORF">BOTBODRAFT_524414</name>
</gene>
<dbReference type="OrthoDB" id="4584900at2759"/>
<dbReference type="EMBL" id="KL198077">
    <property type="protein sequence ID" value="KDQ09521.1"/>
    <property type="molecule type" value="Genomic_DNA"/>
</dbReference>
<evidence type="ECO:0000313" key="4">
    <source>
        <dbReference type="Proteomes" id="UP000027195"/>
    </source>
</evidence>
<keyword evidence="4" id="KW-1185">Reference proteome</keyword>
<dbReference type="HOGENOM" id="CLU_066064_0_0_1"/>
<feature type="signal peptide" evidence="2">
    <location>
        <begin position="1"/>
        <end position="24"/>
    </location>
</feature>
<evidence type="ECO:0000256" key="1">
    <source>
        <dbReference type="SAM" id="MobiDB-lite"/>
    </source>
</evidence>
<sequence>MYSPISILRFAAAAALLFPSMAMALNPTSTRATGAPSLNPPAQGLTSLIGAPAVRSINTNSERLARGLAPLPPRAMAGRRHHARQEHGSGPGPKKSTPSGAPCQTRAASIAIYDQSGKQLGYVADDVNEFGEYVSTQESMTALKISYKQCGATGVPIEITQTNTCGCMPYKNVGAIQGYSSTSVDLAVGSFNYLFVGGVTSTPGLSTPVSAANSFTHTTNIAKSIESDVWVIDATTMDLSIKWVNKDGSYPIVHWALSGGILIATGDISAFTSTFPGATGVTLKVVPAI</sequence>
<accession>A0A067MD57</accession>
<feature type="chain" id="PRO_5001641292" evidence="2">
    <location>
        <begin position="25"/>
        <end position="289"/>
    </location>
</feature>
<feature type="region of interest" description="Disordered" evidence="1">
    <location>
        <begin position="68"/>
        <end position="102"/>
    </location>
</feature>
<dbReference type="InParanoid" id="A0A067MD57"/>